<protein>
    <submittedName>
        <fullName evidence="14">Outer membrane protein A</fullName>
    </submittedName>
</protein>
<dbReference type="Gene3D" id="3.30.1330.60">
    <property type="entry name" value="OmpA-like domain"/>
    <property type="match status" value="1"/>
</dbReference>
<dbReference type="PROSITE" id="PS51123">
    <property type="entry name" value="OMPA_2"/>
    <property type="match status" value="1"/>
</dbReference>
<dbReference type="GO" id="GO:0006811">
    <property type="term" value="P:monoatomic ion transport"/>
    <property type="evidence" value="ECO:0007669"/>
    <property type="project" value="UniProtKB-KW"/>
</dbReference>
<comment type="subcellular location">
    <subcellularLocation>
        <location evidence="1">Cell outer membrane</location>
        <topology evidence="1">Multi-pass membrane protein</topology>
    </subcellularLocation>
</comment>
<evidence type="ECO:0000256" key="5">
    <source>
        <dbReference type="ARBA" id="ARBA00022729"/>
    </source>
</evidence>
<dbReference type="InterPro" id="IPR050330">
    <property type="entry name" value="Bact_OuterMem_StrucFunc"/>
</dbReference>
<organism evidence="14 15">
    <name type="scientific">Sulfuriferula multivorans</name>
    <dbReference type="NCBI Taxonomy" id="1559896"/>
    <lineage>
        <taxon>Bacteria</taxon>
        <taxon>Pseudomonadati</taxon>
        <taxon>Pseudomonadota</taxon>
        <taxon>Betaproteobacteria</taxon>
        <taxon>Nitrosomonadales</taxon>
        <taxon>Sulfuricellaceae</taxon>
        <taxon>Sulfuriferula</taxon>
    </lineage>
</organism>
<keyword evidence="9" id="KW-0998">Cell outer membrane</keyword>
<evidence type="ECO:0000313" key="14">
    <source>
        <dbReference type="EMBL" id="GBL47670.1"/>
    </source>
</evidence>
<evidence type="ECO:0000256" key="6">
    <source>
        <dbReference type="ARBA" id="ARBA00023065"/>
    </source>
</evidence>
<feature type="domain" description="OmpA-like" evidence="13">
    <location>
        <begin position="217"/>
        <end position="332"/>
    </location>
</feature>
<dbReference type="PANTHER" id="PTHR30329:SF21">
    <property type="entry name" value="LIPOPROTEIN YIAD-RELATED"/>
    <property type="match status" value="1"/>
</dbReference>
<evidence type="ECO:0000256" key="12">
    <source>
        <dbReference type="SAM" id="SignalP"/>
    </source>
</evidence>
<reference evidence="14 15" key="1">
    <citation type="journal article" date="2019" name="Front. Microbiol.">
        <title>Genomes of Neutrophilic Sulfur-Oxidizing Chemolithoautotrophs Representing 9 Proteobacterial Species From 8 Genera.</title>
        <authorList>
            <person name="Watanabe T."/>
            <person name="Kojima H."/>
            <person name="Umezawa K."/>
            <person name="Hori C."/>
            <person name="Takasuka T.E."/>
            <person name="Kato Y."/>
            <person name="Fukui M."/>
        </authorList>
    </citation>
    <scope>NUCLEOTIDE SEQUENCE [LARGE SCALE GENOMIC DNA]</scope>
    <source>
        <strain evidence="14 15">TTN</strain>
    </source>
</reference>
<dbReference type="OrthoDB" id="1149075at2"/>
<evidence type="ECO:0000256" key="11">
    <source>
        <dbReference type="SAM" id="MobiDB-lite"/>
    </source>
</evidence>
<dbReference type="CDD" id="cd07185">
    <property type="entry name" value="OmpA_C-like"/>
    <property type="match status" value="1"/>
</dbReference>
<keyword evidence="15" id="KW-1185">Reference proteome</keyword>
<evidence type="ECO:0000256" key="1">
    <source>
        <dbReference type="ARBA" id="ARBA00004571"/>
    </source>
</evidence>
<evidence type="ECO:0000256" key="4">
    <source>
        <dbReference type="ARBA" id="ARBA00022692"/>
    </source>
</evidence>
<feature type="signal peptide" evidence="12">
    <location>
        <begin position="1"/>
        <end position="22"/>
    </location>
</feature>
<keyword evidence="3" id="KW-1134">Transmembrane beta strand</keyword>
<keyword evidence="8 10" id="KW-0472">Membrane</keyword>
<keyword evidence="4" id="KW-0812">Transmembrane</keyword>
<dbReference type="Pfam" id="PF00691">
    <property type="entry name" value="OmpA"/>
    <property type="match status" value="1"/>
</dbReference>
<dbReference type="GO" id="GO:0015288">
    <property type="term" value="F:porin activity"/>
    <property type="evidence" value="ECO:0007669"/>
    <property type="project" value="UniProtKB-KW"/>
</dbReference>
<keyword evidence="5 12" id="KW-0732">Signal</keyword>
<evidence type="ECO:0000259" key="13">
    <source>
        <dbReference type="PROSITE" id="PS51123"/>
    </source>
</evidence>
<dbReference type="InterPro" id="IPR006664">
    <property type="entry name" value="OMP_bac"/>
</dbReference>
<evidence type="ECO:0000256" key="3">
    <source>
        <dbReference type="ARBA" id="ARBA00022452"/>
    </source>
</evidence>
<sequence>MSRITRTLAALSCTVVASHALAAELDTRLYLTPSVNYTVTDSDWYHKQGIDNDFGFGLGVGKAISQNWNLELNSNYAEYNIKNGAGTLKNTGLGLDALYIFNRNASFSPYALVGVGGVQTRAPGISETNWAANAGLGAMKWIKDIAVRGDVRYRYIHDMNGVNPGDWIATVGLMIPLGSKPTPPAPQPAPEPMAAPAPEPTPAPAPAPVEQPAMERPAPQTKIILEGTNFDFDKATLRPSGKAKLDKDAEMLKTYADINVEIAGYTDSIGTAKYNMGLSKRRAATVQNYLESKGVAASRMTTKGFGEAKPIASNKTAAGRAENRRVEILILN</sequence>
<dbReference type="PRINTS" id="PR01021">
    <property type="entry name" value="OMPADOMAIN"/>
</dbReference>
<dbReference type="SUPFAM" id="SSF103088">
    <property type="entry name" value="OmpA-like"/>
    <property type="match status" value="1"/>
</dbReference>
<dbReference type="InterPro" id="IPR006665">
    <property type="entry name" value="OmpA-like"/>
</dbReference>
<dbReference type="Proteomes" id="UP000286806">
    <property type="component" value="Unassembled WGS sequence"/>
</dbReference>
<evidence type="ECO:0000313" key="15">
    <source>
        <dbReference type="Proteomes" id="UP000286806"/>
    </source>
</evidence>
<dbReference type="InterPro" id="IPR027385">
    <property type="entry name" value="Beta-barrel_OMP"/>
</dbReference>
<dbReference type="PANTHER" id="PTHR30329">
    <property type="entry name" value="STATOR ELEMENT OF FLAGELLAR MOTOR COMPLEX"/>
    <property type="match status" value="1"/>
</dbReference>
<evidence type="ECO:0000256" key="2">
    <source>
        <dbReference type="ARBA" id="ARBA00022448"/>
    </source>
</evidence>
<feature type="compositionally biased region" description="Pro residues" evidence="11">
    <location>
        <begin position="181"/>
        <end position="209"/>
    </location>
</feature>
<proteinExistence type="predicted"/>
<dbReference type="GO" id="GO:0009279">
    <property type="term" value="C:cell outer membrane"/>
    <property type="evidence" value="ECO:0007669"/>
    <property type="project" value="UniProtKB-SubCell"/>
</dbReference>
<gene>
    <name evidence="14" type="ORF">SFMTTN_3512</name>
</gene>
<accession>A0A401JHV4</accession>
<dbReference type="Gene3D" id="2.40.160.20">
    <property type="match status" value="1"/>
</dbReference>
<name>A0A401JHV4_9PROT</name>
<evidence type="ECO:0000256" key="9">
    <source>
        <dbReference type="ARBA" id="ARBA00023237"/>
    </source>
</evidence>
<dbReference type="Pfam" id="PF13505">
    <property type="entry name" value="OMP_b-brl"/>
    <property type="match status" value="1"/>
</dbReference>
<dbReference type="AlphaFoldDB" id="A0A401JHV4"/>
<dbReference type="GO" id="GO:0046930">
    <property type="term" value="C:pore complex"/>
    <property type="evidence" value="ECO:0007669"/>
    <property type="project" value="UniProtKB-KW"/>
</dbReference>
<dbReference type="InterPro" id="IPR011250">
    <property type="entry name" value="OMP/PagP_B-barrel"/>
</dbReference>
<dbReference type="InterPro" id="IPR036737">
    <property type="entry name" value="OmpA-like_sf"/>
</dbReference>
<keyword evidence="7" id="KW-0626">Porin</keyword>
<feature type="region of interest" description="Disordered" evidence="11">
    <location>
        <begin position="179"/>
        <end position="212"/>
    </location>
</feature>
<evidence type="ECO:0000256" key="10">
    <source>
        <dbReference type="PROSITE-ProRule" id="PRU00473"/>
    </source>
</evidence>
<dbReference type="RefSeq" id="WP_124706422.1">
    <property type="nucleotide sequence ID" value="NZ_BGOW01000062.1"/>
</dbReference>
<evidence type="ECO:0000256" key="8">
    <source>
        <dbReference type="ARBA" id="ARBA00023136"/>
    </source>
</evidence>
<feature type="chain" id="PRO_5019259101" evidence="12">
    <location>
        <begin position="23"/>
        <end position="332"/>
    </location>
</feature>
<keyword evidence="2" id="KW-0813">Transport</keyword>
<comment type="caution">
    <text evidence="14">The sequence shown here is derived from an EMBL/GenBank/DDBJ whole genome shotgun (WGS) entry which is preliminary data.</text>
</comment>
<dbReference type="SUPFAM" id="SSF56925">
    <property type="entry name" value="OMPA-like"/>
    <property type="match status" value="1"/>
</dbReference>
<evidence type="ECO:0000256" key="7">
    <source>
        <dbReference type="ARBA" id="ARBA00023114"/>
    </source>
</evidence>
<dbReference type="EMBL" id="BGOW01000062">
    <property type="protein sequence ID" value="GBL47670.1"/>
    <property type="molecule type" value="Genomic_DNA"/>
</dbReference>
<keyword evidence="6" id="KW-0406">Ion transport</keyword>